<reference evidence="3 4" key="1">
    <citation type="submission" date="2019-03" db="EMBL/GenBank/DDBJ databases">
        <title>Draft Genome Sequence of Desulfosporosinus fructosivorans Strain 63.6F, Isolated from Marine Sediment in the Baltic Sea.</title>
        <authorList>
            <person name="Hausmann B."/>
            <person name="Vandieken V."/>
            <person name="Pjevac P."/>
            <person name="Schreck K."/>
            <person name="Herbold C.W."/>
            <person name="Loy A."/>
        </authorList>
    </citation>
    <scope>NUCLEOTIDE SEQUENCE [LARGE SCALE GENOMIC DNA]</scope>
    <source>
        <strain evidence="3 4">63.6F</strain>
    </source>
</reference>
<feature type="transmembrane region" description="Helical" evidence="1">
    <location>
        <begin position="272"/>
        <end position="297"/>
    </location>
</feature>
<gene>
    <name evidence="3" type="ORF">E4K67_14605</name>
</gene>
<feature type="transmembrane region" description="Helical" evidence="1">
    <location>
        <begin position="109"/>
        <end position="137"/>
    </location>
</feature>
<dbReference type="AlphaFoldDB" id="A0A4Z0R209"/>
<dbReference type="EMBL" id="SPQQ01000005">
    <property type="protein sequence ID" value="TGE37122.1"/>
    <property type="molecule type" value="Genomic_DNA"/>
</dbReference>
<feature type="transmembrane region" description="Helical" evidence="1">
    <location>
        <begin position="20"/>
        <end position="37"/>
    </location>
</feature>
<feature type="transmembrane region" description="Helical" evidence="1">
    <location>
        <begin position="340"/>
        <end position="362"/>
    </location>
</feature>
<keyword evidence="1" id="KW-0812">Transmembrane</keyword>
<feature type="transmembrane region" description="Helical" evidence="1">
    <location>
        <begin position="69"/>
        <end position="89"/>
    </location>
</feature>
<keyword evidence="4" id="KW-1185">Reference proteome</keyword>
<dbReference type="Proteomes" id="UP000298460">
    <property type="component" value="Unassembled WGS sequence"/>
</dbReference>
<keyword evidence="1" id="KW-0472">Membrane</keyword>
<comment type="caution">
    <text evidence="3">The sequence shown here is derived from an EMBL/GenBank/DDBJ whole genome shotgun (WGS) entry which is preliminary data.</text>
</comment>
<dbReference type="Pfam" id="PF20047">
    <property type="entry name" value="DUF6449"/>
    <property type="match status" value="1"/>
</dbReference>
<dbReference type="OrthoDB" id="1706490at2"/>
<feature type="transmembrane region" description="Helical" evidence="1">
    <location>
        <begin position="182"/>
        <end position="207"/>
    </location>
</feature>
<feature type="transmembrane region" description="Helical" evidence="1">
    <location>
        <begin position="149"/>
        <end position="170"/>
    </location>
</feature>
<accession>A0A4Z0R209</accession>
<evidence type="ECO:0000313" key="3">
    <source>
        <dbReference type="EMBL" id="TGE37122.1"/>
    </source>
</evidence>
<keyword evidence="1" id="KW-1133">Transmembrane helix</keyword>
<feature type="transmembrane region" description="Helical" evidence="1">
    <location>
        <begin position="239"/>
        <end position="260"/>
    </location>
</feature>
<organism evidence="3 4">
    <name type="scientific">Desulfosporosinus fructosivorans</name>
    <dbReference type="NCBI Taxonomy" id="2018669"/>
    <lineage>
        <taxon>Bacteria</taxon>
        <taxon>Bacillati</taxon>
        <taxon>Bacillota</taxon>
        <taxon>Clostridia</taxon>
        <taxon>Eubacteriales</taxon>
        <taxon>Desulfitobacteriaceae</taxon>
        <taxon>Desulfosporosinus</taxon>
    </lineage>
</organism>
<name>A0A4Z0R209_9FIRM</name>
<sequence>MTYKIPYLNKALILSDFKRYWWVSALYTLVLMAYIPFSHLMKTIEMDSRNTLWIQETIDRTLNLSQDNFQAILICIVPVLLATLIFRYLQVDKSSVMMHSLPIKRSSHYVSHCFSGLVLLLIPAVLNCLILILLNYLTVLESFYTLPKIFIWLGFTTFFSVLFYSIAVFVGMFTGSSVAQIVFTYVVQILPVGIYVLVKFSLAQLLYGFADATNSLFIEDNHPLFWLLNGTSLRDLHTVGYFMTYILAAVMFLVLGWFVYKYRKLETAGDIIVFPVLYPVFKYGLTFCIMLVGGTYFCGVSRQSFPLLMFGYILGSVLGYFVAEILIHKSFKVLHFYKGYLCYSAVILILFGGISLDVFGFVNRVPNPEEVNKVYFGYNFEEWVYYEKEKNPDYLESRYGKGYFANNQPLFLESKENIAGITELQRHLIKERKKGEGQSRYIIYSLKNGGYIIRQYNINETDQNDAASLKPIYESVEYKKSRFPAIALRPDDIKLITLNDNRSSKRPVILTGETDIQELTELLENEIIKMSYEDMVSGKSGKDQYIRISVIDNKDKETNIQIQRSFTSLIKWLKNKGYYDRFALLLDDIESVELEKADRISNSKQAVIPKRVEIKEREVIEELFNVDPSTDYNSNTITVRFNIRNSSWEKQVNIDTAVSARLKGYFGELANN</sequence>
<dbReference type="InterPro" id="IPR045611">
    <property type="entry name" value="DUF6449"/>
</dbReference>
<protein>
    <submittedName>
        <fullName evidence="3">ABC transporter permease</fullName>
    </submittedName>
</protein>
<evidence type="ECO:0000259" key="2">
    <source>
        <dbReference type="Pfam" id="PF20047"/>
    </source>
</evidence>
<feature type="transmembrane region" description="Helical" evidence="1">
    <location>
        <begin position="309"/>
        <end position="328"/>
    </location>
</feature>
<evidence type="ECO:0000256" key="1">
    <source>
        <dbReference type="SAM" id="Phobius"/>
    </source>
</evidence>
<feature type="domain" description="DUF6449" evidence="2">
    <location>
        <begin position="444"/>
        <end position="534"/>
    </location>
</feature>
<evidence type="ECO:0000313" key="4">
    <source>
        <dbReference type="Proteomes" id="UP000298460"/>
    </source>
</evidence>
<proteinExistence type="predicted"/>